<dbReference type="PANTHER" id="PTHR15893">
    <property type="entry name" value="RIBOSOMAL PROTEIN L27"/>
    <property type="match status" value="1"/>
</dbReference>
<dbReference type="Gramene" id="rna-AYBTSS11_LOCUS13064">
    <property type="protein sequence ID" value="CAJ1948209.1"/>
    <property type="gene ID" value="gene-AYBTSS11_LOCUS13064"/>
</dbReference>
<evidence type="ECO:0000256" key="2">
    <source>
        <dbReference type="ARBA" id="ARBA00022980"/>
    </source>
</evidence>
<sequence length="294" mass="33059">MFVDENYNKISSKIEKVQSVRSTPLTVIKTDERAFKGLSLSSSFFFGAASLCVGPTSLVCLPCRHPLTIENAHKKGAESTKNGCDSQSKRLGVKIYGEQVAKPGSIIVRQRETKVVVRNIPHMPAHSISDFVDGFFQKSHLDHYIGHQKFVEYAKRRDRLQYWLDYYQLKFERHPDKRPTVRNGYLGLWGGKVVKYYKHAVTDLDKLAISPSSGMAWRQFNGGKGHGIATNGRNDGIVEVALDGGNDGTTEEEIMKQIRDKVVATVDLGDEAEEDEEDFMDKSWSRRSSVTNTP</sequence>
<dbReference type="Pfam" id="PF01016">
    <property type="entry name" value="Ribosomal_L27"/>
    <property type="match status" value="1"/>
</dbReference>
<dbReference type="InterPro" id="IPR001684">
    <property type="entry name" value="Ribosomal_bL27"/>
</dbReference>
<evidence type="ECO:0000256" key="4">
    <source>
        <dbReference type="SAM" id="MobiDB-lite"/>
    </source>
</evidence>
<feature type="compositionally biased region" description="Acidic residues" evidence="4">
    <location>
        <begin position="269"/>
        <end position="279"/>
    </location>
</feature>
<protein>
    <submittedName>
        <fullName evidence="5">Uncharacterized protein</fullName>
    </submittedName>
</protein>
<comment type="similarity">
    <text evidence="1">Belongs to the bacterial ribosomal protein bL27 family.</text>
</comment>
<evidence type="ECO:0000256" key="1">
    <source>
        <dbReference type="ARBA" id="ARBA00010797"/>
    </source>
</evidence>
<dbReference type="PANTHER" id="PTHR15893:SF0">
    <property type="entry name" value="LARGE RIBOSOMAL SUBUNIT PROTEIN BL27M"/>
    <property type="match status" value="1"/>
</dbReference>
<dbReference type="EMBL" id="OY731401">
    <property type="protein sequence ID" value="CAJ1948209.1"/>
    <property type="molecule type" value="Genomic_DNA"/>
</dbReference>
<gene>
    <name evidence="5" type="ORF">AYBTSS11_LOCUS13064</name>
</gene>
<dbReference type="GO" id="GO:0003735">
    <property type="term" value="F:structural constituent of ribosome"/>
    <property type="evidence" value="ECO:0007669"/>
    <property type="project" value="InterPro"/>
</dbReference>
<evidence type="ECO:0000313" key="6">
    <source>
        <dbReference type="Proteomes" id="UP001189624"/>
    </source>
</evidence>
<organism evidence="5 6">
    <name type="scientific">Sphenostylis stenocarpa</name>
    <dbReference type="NCBI Taxonomy" id="92480"/>
    <lineage>
        <taxon>Eukaryota</taxon>
        <taxon>Viridiplantae</taxon>
        <taxon>Streptophyta</taxon>
        <taxon>Embryophyta</taxon>
        <taxon>Tracheophyta</taxon>
        <taxon>Spermatophyta</taxon>
        <taxon>Magnoliopsida</taxon>
        <taxon>eudicotyledons</taxon>
        <taxon>Gunneridae</taxon>
        <taxon>Pentapetalae</taxon>
        <taxon>rosids</taxon>
        <taxon>fabids</taxon>
        <taxon>Fabales</taxon>
        <taxon>Fabaceae</taxon>
        <taxon>Papilionoideae</taxon>
        <taxon>50 kb inversion clade</taxon>
        <taxon>NPAAA clade</taxon>
        <taxon>indigoferoid/millettioid clade</taxon>
        <taxon>Phaseoleae</taxon>
        <taxon>Sphenostylis</taxon>
    </lineage>
</organism>
<dbReference type="GO" id="GO:0005840">
    <property type="term" value="C:ribosome"/>
    <property type="evidence" value="ECO:0007669"/>
    <property type="project" value="UniProtKB-KW"/>
</dbReference>
<feature type="region of interest" description="Disordered" evidence="4">
    <location>
        <begin position="269"/>
        <end position="294"/>
    </location>
</feature>
<dbReference type="GO" id="GO:1990904">
    <property type="term" value="C:ribonucleoprotein complex"/>
    <property type="evidence" value="ECO:0007669"/>
    <property type="project" value="UniProtKB-KW"/>
</dbReference>
<dbReference type="Proteomes" id="UP001189624">
    <property type="component" value="Chromosome 4"/>
</dbReference>
<dbReference type="SUPFAM" id="SSF110324">
    <property type="entry name" value="Ribosomal L27 protein-like"/>
    <property type="match status" value="1"/>
</dbReference>
<dbReference type="AlphaFoldDB" id="A0AA86SK05"/>
<dbReference type="PRINTS" id="PR00063">
    <property type="entry name" value="RIBOSOMALL27"/>
</dbReference>
<accession>A0AA86SK05</accession>
<evidence type="ECO:0000256" key="3">
    <source>
        <dbReference type="ARBA" id="ARBA00023274"/>
    </source>
</evidence>
<evidence type="ECO:0000313" key="5">
    <source>
        <dbReference type="EMBL" id="CAJ1948209.1"/>
    </source>
</evidence>
<reference evidence="5" key="1">
    <citation type="submission" date="2023-10" db="EMBL/GenBank/DDBJ databases">
        <authorList>
            <person name="Domelevo Entfellner J.-B."/>
        </authorList>
    </citation>
    <scope>NUCLEOTIDE SEQUENCE</scope>
</reference>
<dbReference type="GO" id="GO:0006412">
    <property type="term" value="P:translation"/>
    <property type="evidence" value="ECO:0007669"/>
    <property type="project" value="InterPro"/>
</dbReference>
<keyword evidence="2" id="KW-0689">Ribosomal protein</keyword>
<keyword evidence="6" id="KW-1185">Reference proteome</keyword>
<proteinExistence type="inferred from homology"/>
<name>A0AA86SK05_9FABA</name>
<keyword evidence="3" id="KW-0687">Ribonucleoprotein</keyword>
<dbReference type="Gene3D" id="2.40.50.100">
    <property type="match status" value="1"/>
</dbReference>